<evidence type="ECO:0000313" key="2">
    <source>
        <dbReference type="Proteomes" id="UP000324222"/>
    </source>
</evidence>
<evidence type="ECO:0000313" key="1">
    <source>
        <dbReference type="EMBL" id="MPD04107.1"/>
    </source>
</evidence>
<dbReference type="AlphaFoldDB" id="A0A5B7KBT1"/>
<accession>A0A5B7KBT1</accession>
<name>A0A5B7KBT1_PORTR</name>
<reference evidence="1 2" key="1">
    <citation type="submission" date="2019-05" db="EMBL/GenBank/DDBJ databases">
        <title>Another draft genome of Portunus trituberculatus and its Hox gene families provides insights of decapod evolution.</title>
        <authorList>
            <person name="Jeong J.-H."/>
            <person name="Song I."/>
            <person name="Kim S."/>
            <person name="Choi T."/>
            <person name="Kim D."/>
            <person name="Ryu S."/>
            <person name="Kim W."/>
        </authorList>
    </citation>
    <scope>NUCLEOTIDE SEQUENCE [LARGE SCALE GENOMIC DNA]</scope>
    <source>
        <tissue evidence="1">Muscle</tissue>
    </source>
</reference>
<organism evidence="1 2">
    <name type="scientific">Portunus trituberculatus</name>
    <name type="common">Swimming crab</name>
    <name type="synonym">Neptunus trituberculatus</name>
    <dbReference type="NCBI Taxonomy" id="210409"/>
    <lineage>
        <taxon>Eukaryota</taxon>
        <taxon>Metazoa</taxon>
        <taxon>Ecdysozoa</taxon>
        <taxon>Arthropoda</taxon>
        <taxon>Crustacea</taxon>
        <taxon>Multicrustacea</taxon>
        <taxon>Malacostraca</taxon>
        <taxon>Eumalacostraca</taxon>
        <taxon>Eucarida</taxon>
        <taxon>Decapoda</taxon>
        <taxon>Pleocyemata</taxon>
        <taxon>Brachyura</taxon>
        <taxon>Eubrachyura</taxon>
        <taxon>Portunoidea</taxon>
        <taxon>Portunidae</taxon>
        <taxon>Portuninae</taxon>
        <taxon>Portunus</taxon>
    </lineage>
</organism>
<sequence length="32" mass="3244">MCGSLGTGQHRFTLPPGGLAADLIGHSTFCTP</sequence>
<comment type="caution">
    <text evidence="1">The sequence shown here is derived from an EMBL/GenBank/DDBJ whole genome shotgun (WGS) entry which is preliminary data.</text>
</comment>
<gene>
    <name evidence="1" type="ORF">E2C01_099778</name>
</gene>
<protein>
    <submittedName>
        <fullName evidence="1">Uncharacterized protein</fullName>
    </submittedName>
</protein>
<proteinExistence type="predicted"/>
<dbReference type="EMBL" id="VSRR010139440">
    <property type="protein sequence ID" value="MPD04107.1"/>
    <property type="molecule type" value="Genomic_DNA"/>
</dbReference>
<dbReference type="Proteomes" id="UP000324222">
    <property type="component" value="Unassembled WGS sequence"/>
</dbReference>
<keyword evidence="2" id="KW-1185">Reference proteome</keyword>